<feature type="transmembrane region" description="Helical" evidence="5">
    <location>
        <begin position="125"/>
        <end position="144"/>
    </location>
</feature>
<evidence type="ECO:0000256" key="1">
    <source>
        <dbReference type="ARBA" id="ARBA00004141"/>
    </source>
</evidence>
<evidence type="ECO:0000256" key="2">
    <source>
        <dbReference type="ARBA" id="ARBA00022692"/>
    </source>
</evidence>
<dbReference type="InterPro" id="IPR037185">
    <property type="entry name" value="EmrE-like"/>
</dbReference>
<feature type="transmembrane region" description="Helical" evidence="5">
    <location>
        <begin position="26"/>
        <end position="47"/>
    </location>
</feature>
<dbReference type="Pfam" id="PF04142">
    <property type="entry name" value="Nuc_sug_transp"/>
    <property type="match status" value="1"/>
</dbReference>
<keyword evidence="2 5" id="KW-0812">Transmembrane</keyword>
<evidence type="ECO:0000256" key="5">
    <source>
        <dbReference type="SAM" id="Phobius"/>
    </source>
</evidence>
<accession>A0A6B2LBF1</accession>
<feature type="transmembrane region" description="Helical" evidence="5">
    <location>
        <begin position="92"/>
        <end position="113"/>
    </location>
</feature>
<keyword evidence="3 5" id="KW-1133">Transmembrane helix</keyword>
<dbReference type="PANTHER" id="PTHR10231">
    <property type="entry name" value="NUCLEOTIDE-SUGAR TRANSMEMBRANE TRANSPORTER"/>
    <property type="match status" value="1"/>
</dbReference>
<sequence>MVLSVVQNTALVLQMRYTRVQEGDRYFTSTAVIMSELVKVLCCLGVISYQEGHTQLKKQIFGEGFLKVAIPAGIYAVQNNLLYYGLSNLEAPVYQVSNQLKIFTTAIFFVLILHQSLSSKKWFSLFLLFAGVSMVQISALKPSSSPVASAHKQNPLLGGLAVFLASVTSGFAGVYIEKIMKTSSLSVWVRNCQMGLFGFLFAGLIVLISDHSEIFEKGFFFGWNSNVVLLVLNHALGGLIIGVLVRYGDNIIKGFASALSIIFSSLFSVFLFDFTITTMFVGGAAMVCMAVYIYQQNDKPKQESAKNIV</sequence>
<reference evidence="6" key="1">
    <citation type="journal article" date="2020" name="J. Eukaryot. Microbiol.">
        <title>De novo Sequencing, Assembly and Annotation of the Transcriptome for the Free-Living Testate Amoeba Arcella intermedia.</title>
        <authorList>
            <person name="Ribeiro G.M."/>
            <person name="Porfirio-Sousa A.L."/>
            <person name="Maurer-Alcala X.X."/>
            <person name="Katz L.A."/>
            <person name="Lahr D.J.G."/>
        </authorList>
    </citation>
    <scope>NUCLEOTIDE SEQUENCE</scope>
</reference>
<dbReference type="SUPFAM" id="SSF103481">
    <property type="entry name" value="Multidrug resistance efflux transporter EmrE"/>
    <property type="match status" value="2"/>
</dbReference>
<organism evidence="6">
    <name type="scientific">Arcella intermedia</name>
    <dbReference type="NCBI Taxonomy" id="1963864"/>
    <lineage>
        <taxon>Eukaryota</taxon>
        <taxon>Amoebozoa</taxon>
        <taxon>Tubulinea</taxon>
        <taxon>Elardia</taxon>
        <taxon>Arcellinida</taxon>
        <taxon>Sphaerothecina</taxon>
        <taxon>Arcellidae</taxon>
        <taxon>Arcella</taxon>
    </lineage>
</organism>
<dbReference type="Gene3D" id="1.10.3730.20">
    <property type="match status" value="1"/>
</dbReference>
<dbReference type="InterPro" id="IPR007271">
    <property type="entry name" value="Nuc_sug_transpt"/>
</dbReference>
<feature type="transmembrane region" description="Helical" evidence="5">
    <location>
        <begin position="251"/>
        <end position="270"/>
    </location>
</feature>
<protein>
    <recommendedName>
        <fullName evidence="7">UDP-galactose transporter</fullName>
    </recommendedName>
</protein>
<dbReference type="EMBL" id="GIBP01005079">
    <property type="protein sequence ID" value="NDV34048.1"/>
    <property type="molecule type" value="Transcribed_RNA"/>
</dbReference>
<name>A0A6B2LBF1_9EUKA</name>
<feature type="transmembrane region" description="Helical" evidence="5">
    <location>
        <begin position="276"/>
        <end position="294"/>
    </location>
</feature>
<dbReference type="PIRSF" id="PIRSF005799">
    <property type="entry name" value="UDP-gal_transpt"/>
    <property type="match status" value="1"/>
</dbReference>
<feature type="transmembrane region" description="Helical" evidence="5">
    <location>
        <begin position="220"/>
        <end position="244"/>
    </location>
</feature>
<comment type="subcellular location">
    <subcellularLocation>
        <location evidence="1">Membrane</location>
        <topology evidence="1">Multi-pass membrane protein</topology>
    </subcellularLocation>
</comment>
<evidence type="ECO:0000256" key="4">
    <source>
        <dbReference type="ARBA" id="ARBA00023136"/>
    </source>
</evidence>
<dbReference type="GO" id="GO:0000139">
    <property type="term" value="C:Golgi membrane"/>
    <property type="evidence" value="ECO:0007669"/>
    <property type="project" value="InterPro"/>
</dbReference>
<dbReference type="AlphaFoldDB" id="A0A6B2LBF1"/>
<feature type="transmembrane region" description="Helical" evidence="5">
    <location>
        <begin position="156"/>
        <end position="176"/>
    </location>
</feature>
<keyword evidence="4 5" id="KW-0472">Membrane</keyword>
<dbReference type="GO" id="GO:0015165">
    <property type="term" value="F:pyrimidine nucleotide-sugar transmembrane transporter activity"/>
    <property type="evidence" value="ECO:0007669"/>
    <property type="project" value="InterPro"/>
</dbReference>
<evidence type="ECO:0000313" key="6">
    <source>
        <dbReference type="EMBL" id="NDV34048.1"/>
    </source>
</evidence>
<feature type="transmembrane region" description="Helical" evidence="5">
    <location>
        <begin position="188"/>
        <end position="208"/>
    </location>
</feature>
<evidence type="ECO:0008006" key="7">
    <source>
        <dbReference type="Google" id="ProtNLM"/>
    </source>
</evidence>
<evidence type="ECO:0000256" key="3">
    <source>
        <dbReference type="ARBA" id="ARBA00022989"/>
    </source>
</evidence>
<proteinExistence type="predicted"/>
<dbReference type="NCBIfam" id="TIGR00803">
    <property type="entry name" value="nst"/>
    <property type="match status" value="1"/>
</dbReference>